<dbReference type="PROSITE" id="PS51677">
    <property type="entry name" value="NODB"/>
    <property type="match status" value="1"/>
</dbReference>
<dbReference type="PANTHER" id="PTHR43123:SF1">
    <property type="entry name" value="POLYSACCHARIDE DEACETYLASE-RELATED"/>
    <property type="match status" value="1"/>
</dbReference>
<name>A0A2W7HZ76_9PROT</name>
<evidence type="ECO:0000259" key="6">
    <source>
        <dbReference type="PROSITE" id="PS51677"/>
    </source>
</evidence>
<dbReference type="GO" id="GO:0016810">
    <property type="term" value="F:hydrolase activity, acting on carbon-nitrogen (but not peptide) bonds"/>
    <property type="evidence" value="ECO:0007669"/>
    <property type="project" value="InterPro"/>
</dbReference>
<comment type="function">
    <text evidence="1">Is involved in generating a small heat-stable compound (Nod), an acylated oligomer of N-acetylglucosamine, that stimulates mitosis in various plant protoplasts.</text>
</comment>
<dbReference type="Pfam" id="PF01522">
    <property type="entry name" value="Polysacc_deac_1"/>
    <property type="match status" value="1"/>
</dbReference>
<dbReference type="AlphaFoldDB" id="A0A2W7HZ76"/>
<dbReference type="InterPro" id="IPR002509">
    <property type="entry name" value="NODB_dom"/>
</dbReference>
<dbReference type="Gene3D" id="3.20.20.370">
    <property type="entry name" value="Glycoside hydrolase/deacetylase"/>
    <property type="match status" value="1"/>
</dbReference>
<reference evidence="7 8" key="1">
    <citation type="submission" date="2018-06" db="EMBL/GenBank/DDBJ databases">
        <title>Genomic Encyclopedia of Archaeal and Bacterial Type Strains, Phase II (KMG-II): from individual species to whole genera.</title>
        <authorList>
            <person name="Goeker M."/>
        </authorList>
    </citation>
    <scope>NUCLEOTIDE SEQUENCE [LARGE SCALE GENOMIC DNA]</scope>
    <source>
        <strain evidence="7 8">DSM 24525</strain>
    </source>
</reference>
<keyword evidence="8" id="KW-1185">Reference proteome</keyword>
<evidence type="ECO:0000256" key="1">
    <source>
        <dbReference type="ARBA" id="ARBA00003236"/>
    </source>
</evidence>
<evidence type="ECO:0000313" key="8">
    <source>
        <dbReference type="Proteomes" id="UP000249688"/>
    </source>
</evidence>
<gene>
    <name evidence="7" type="ORF">C8P66_12739</name>
</gene>
<dbReference type="GO" id="GO:0005975">
    <property type="term" value="P:carbohydrate metabolic process"/>
    <property type="evidence" value="ECO:0007669"/>
    <property type="project" value="InterPro"/>
</dbReference>
<dbReference type="EMBL" id="QKYU01000027">
    <property type="protein sequence ID" value="PZW39836.1"/>
    <property type="molecule type" value="Genomic_DNA"/>
</dbReference>
<feature type="region of interest" description="Disordered" evidence="5">
    <location>
        <begin position="42"/>
        <end position="61"/>
    </location>
</feature>
<evidence type="ECO:0000256" key="2">
    <source>
        <dbReference type="ARBA" id="ARBA00010973"/>
    </source>
</evidence>
<comment type="caution">
    <text evidence="7">The sequence shown here is derived from an EMBL/GenBank/DDBJ whole genome shotgun (WGS) entry which is preliminary data.</text>
</comment>
<accession>A0A2W7HZ76</accession>
<comment type="similarity">
    <text evidence="2">Belongs to the polysaccharide deacetylase family.</text>
</comment>
<evidence type="ECO:0000256" key="3">
    <source>
        <dbReference type="ARBA" id="ARBA00020071"/>
    </source>
</evidence>
<evidence type="ECO:0000313" key="7">
    <source>
        <dbReference type="EMBL" id="PZW39836.1"/>
    </source>
</evidence>
<organism evidence="7 8">
    <name type="scientific">Humitalea rosea</name>
    <dbReference type="NCBI Taxonomy" id="990373"/>
    <lineage>
        <taxon>Bacteria</taxon>
        <taxon>Pseudomonadati</taxon>
        <taxon>Pseudomonadota</taxon>
        <taxon>Alphaproteobacteria</taxon>
        <taxon>Acetobacterales</taxon>
        <taxon>Roseomonadaceae</taxon>
        <taxon>Humitalea</taxon>
    </lineage>
</organism>
<dbReference type="RefSeq" id="WP_111399977.1">
    <property type="nucleotide sequence ID" value="NZ_QKYU01000027.1"/>
</dbReference>
<feature type="domain" description="NodB homology" evidence="6">
    <location>
        <begin position="68"/>
        <end position="286"/>
    </location>
</feature>
<evidence type="ECO:0000256" key="4">
    <source>
        <dbReference type="ARBA" id="ARBA00032976"/>
    </source>
</evidence>
<dbReference type="PANTHER" id="PTHR43123">
    <property type="entry name" value="POLYSACCHARIDE DEACETYLASE-RELATED"/>
    <property type="match status" value="1"/>
</dbReference>
<evidence type="ECO:0000256" key="5">
    <source>
        <dbReference type="SAM" id="MobiDB-lite"/>
    </source>
</evidence>
<protein>
    <recommendedName>
        <fullName evidence="3">Chitooligosaccharide deacetylase</fullName>
    </recommendedName>
    <alternativeName>
        <fullName evidence="4">Nodulation protein B</fullName>
    </alternativeName>
</protein>
<dbReference type="Proteomes" id="UP000249688">
    <property type="component" value="Unassembled WGS sequence"/>
</dbReference>
<dbReference type="SUPFAM" id="SSF88713">
    <property type="entry name" value="Glycoside hydrolase/deacetylase"/>
    <property type="match status" value="1"/>
</dbReference>
<sequence>MTYSVQRDFIGYGANPPDPHWPGGAKLAVNFVINYEEGSEPSIGDGDAATETGVSDAAGGRGVQGRDLAAESMFEYGARAGFWRLLRIFADHGMAPTIFACALALERNPAAAEAIRTGGLDICCHGWRWENHFALTEAQERDRIAMAVTSLIATTGAPPVGWYCRYSPSENTRRLLVEHGGFAYDSDSYADDLPFWTRVGETPHLVVPYSLTTNDTKMMSTAGTSDLWFAYMRDAFDLLLAEGRAGQPKMMNIGLHMRMIGQPARAMGLVRLLDHIAKRRSEVWIAPRSAIARHWAQTHPAA</sequence>
<dbReference type="InterPro" id="IPR011330">
    <property type="entry name" value="Glyco_hydro/deAcase_b/a-brl"/>
</dbReference>
<dbReference type="OrthoDB" id="9787041at2"/>
<proteinExistence type="inferred from homology"/>